<dbReference type="Proteomes" id="UP000198793">
    <property type="component" value="Unassembled WGS sequence"/>
</dbReference>
<dbReference type="InterPro" id="IPR035909">
    <property type="entry name" value="CheB_C"/>
</dbReference>
<keyword evidence="5 7" id="KW-0597">Phosphoprotein</keyword>
<keyword evidence="11" id="KW-1185">Reference proteome</keyword>
<reference evidence="10 11" key="1">
    <citation type="submission" date="2016-10" db="EMBL/GenBank/DDBJ databases">
        <authorList>
            <person name="de Groot N.N."/>
        </authorList>
    </citation>
    <scope>NUCLEOTIDE SEQUENCE [LARGE SCALE GENOMIC DNA]</scope>
    <source>
        <strain evidence="11">L7-484,KACC 16230,DSM 25025</strain>
    </source>
</reference>
<comment type="PTM">
    <text evidence="5">Phosphorylated by CheA. Phosphorylation of the N-terminal regulatory domain activates the methylesterase activity.</text>
</comment>
<comment type="domain">
    <text evidence="5">Contains a C-terminal catalytic domain, and an N-terminal region which modulates catalytic activity.</text>
</comment>
<evidence type="ECO:0000256" key="2">
    <source>
        <dbReference type="ARBA" id="ARBA00022500"/>
    </source>
</evidence>
<proteinExistence type="inferred from homology"/>
<dbReference type="SUPFAM" id="SSF52738">
    <property type="entry name" value="Methylesterase CheB, C-terminal domain"/>
    <property type="match status" value="1"/>
</dbReference>
<dbReference type="GO" id="GO:0005737">
    <property type="term" value="C:cytoplasm"/>
    <property type="evidence" value="ECO:0007669"/>
    <property type="project" value="UniProtKB-SubCell"/>
</dbReference>
<dbReference type="GO" id="GO:0008984">
    <property type="term" value="F:protein-glutamate methylesterase activity"/>
    <property type="evidence" value="ECO:0007669"/>
    <property type="project" value="UniProtKB-UniRule"/>
</dbReference>
<dbReference type="PROSITE" id="PS50110">
    <property type="entry name" value="RESPONSE_REGULATORY"/>
    <property type="match status" value="1"/>
</dbReference>
<dbReference type="InterPro" id="IPR000673">
    <property type="entry name" value="Sig_transdc_resp-reg_Me-estase"/>
</dbReference>
<feature type="active site" evidence="5 6">
    <location>
        <position position="296"/>
    </location>
</feature>
<feature type="active site" evidence="5 6">
    <location>
        <position position="200"/>
    </location>
</feature>
<sequence length="361" mass="37781">MSTPDAPSPVRVLVVDDSPTMRLLIARSLREGGGIEVVGEAENAADAREAMKRLDPDVVTLDVEMPGMQGIEFLEKVMRLRPTPVVMVSNQTGPGTTAAIQALEIGAFDCVVKPRHAGDEAFARLAETVRLAARARDVLVALANRRFGKPRPAPAPTRKAPLRARPDLITIGASTGGIEALTALLRGWPEDAPPTLVVQHLPAGFSRGFAQRLAKSCAVRVAEAEDGMPLRPGEILIAPGGARHLLAQGGAKPACSLVAADPVSGHRPSVDVLFHSAARAFGARALGLILTGMGSDGARGALEIRKAGGWIIGQDEASSLVYGMPKAAFQIGAVDHQMPLDLMAEAVFGTHASPREPASCL</sequence>
<dbReference type="HAMAP" id="MF_00099">
    <property type="entry name" value="CheB_chemtxs"/>
    <property type="match status" value="1"/>
</dbReference>
<dbReference type="PROSITE" id="PS50122">
    <property type="entry name" value="CHEB"/>
    <property type="match status" value="1"/>
</dbReference>
<dbReference type="Gene3D" id="3.40.50.2300">
    <property type="match status" value="1"/>
</dbReference>
<dbReference type="CDD" id="cd17541">
    <property type="entry name" value="REC_CheB-like"/>
    <property type="match status" value="1"/>
</dbReference>
<dbReference type="PANTHER" id="PTHR42872">
    <property type="entry name" value="PROTEIN-GLUTAMATE METHYLESTERASE/PROTEIN-GLUTAMINE GLUTAMINASE"/>
    <property type="match status" value="1"/>
</dbReference>
<keyword evidence="3 5" id="KW-0378">Hydrolase</keyword>
<dbReference type="SMART" id="SM00448">
    <property type="entry name" value="REC"/>
    <property type="match status" value="1"/>
</dbReference>
<evidence type="ECO:0000313" key="11">
    <source>
        <dbReference type="Proteomes" id="UP000198793"/>
    </source>
</evidence>
<evidence type="ECO:0000259" key="8">
    <source>
        <dbReference type="PROSITE" id="PS50110"/>
    </source>
</evidence>
<dbReference type="PANTHER" id="PTHR42872:SF6">
    <property type="entry name" value="PROTEIN-GLUTAMATE METHYLESTERASE_PROTEIN-GLUTAMINE GLUTAMINASE"/>
    <property type="match status" value="1"/>
</dbReference>
<dbReference type="GO" id="GO:0000156">
    <property type="term" value="F:phosphorelay response regulator activity"/>
    <property type="evidence" value="ECO:0007669"/>
    <property type="project" value="InterPro"/>
</dbReference>
<comment type="similarity">
    <text evidence="5">Belongs to the CheB family.</text>
</comment>
<dbReference type="EMBL" id="FNIT01000001">
    <property type="protein sequence ID" value="SDN61114.1"/>
    <property type="molecule type" value="Genomic_DNA"/>
</dbReference>
<accession>A0A1H0CTC2</accession>
<dbReference type="PIRSF" id="PIRSF000876">
    <property type="entry name" value="RR_chemtxs_CheB"/>
    <property type="match status" value="1"/>
</dbReference>
<evidence type="ECO:0000313" key="10">
    <source>
        <dbReference type="EMBL" id="SDN61114.1"/>
    </source>
</evidence>
<dbReference type="AlphaFoldDB" id="A0A1H0CTC2"/>
<comment type="subcellular location">
    <subcellularLocation>
        <location evidence="5">Cytoplasm</location>
    </subcellularLocation>
</comment>
<dbReference type="CDD" id="cd16432">
    <property type="entry name" value="CheB_Rec"/>
    <property type="match status" value="1"/>
</dbReference>
<protein>
    <recommendedName>
        <fullName evidence="5">Protein-glutamate methylesterase/protein-glutamine glutaminase</fullName>
        <ecNumber evidence="5">3.1.1.61</ecNumber>
        <ecNumber evidence="5">3.5.1.44</ecNumber>
    </recommendedName>
</protein>
<comment type="catalytic activity">
    <reaction evidence="4 5">
        <text>[protein]-L-glutamate 5-O-methyl ester + H2O = L-glutamyl-[protein] + methanol + H(+)</text>
        <dbReference type="Rhea" id="RHEA:23236"/>
        <dbReference type="Rhea" id="RHEA-COMP:10208"/>
        <dbReference type="Rhea" id="RHEA-COMP:10311"/>
        <dbReference type="ChEBI" id="CHEBI:15377"/>
        <dbReference type="ChEBI" id="CHEBI:15378"/>
        <dbReference type="ChEBI" id="CHEBI:17790"/>
        <dbReference type="ChEBI" id="CHEBI:29973"/>
        <dbReference type="ChEBI" id="CHEBI:82795"/>
        <dbReference type="EC" id="3.1.1.61"/>
    </reaction>
</comment>
<dbReference type="Gene3D" id="3.40.50.180">
    <property type="entry name" value="Methylesterase CheB, C-terminal domain"/>
    <property type="match status" value="1"/>
</dbReference>
<organism evidence="10 11">
    <name type="scientific">Aureimonas jatrophae</name>
    <dbReference type="NCBI Taxonomy" id="1166073"/>
    <lineage>
        <taxon>Bacteria</taxon>
        <taxon>Pseudomonadati</taxon>
        <taxon>Pseudomonadota</taxon>
        <taxon>Alphaproteobacteria</taxon>
        <taxon>Hyphomicrobiales</taxon>
        <taxon>Aurantimonadaceae</taxon>
        <taxon>Aureimonas</taxon>
    </lineage>
</organism>
<name>A0A1H0CTC2_9HYPH</name>
<gene>
    <name evidence="5" type="primary">cheB</name>
    <name evidence="10" type="ORF">SAMN05192530_101456</name>
</gene>
<evidence type="ECO:0000256" key="4">
    <source>
        <dbReference type="ARBA" id="ARBA00048267"/>
    </source>
</evidence>
<evidence type="ECO:0000256" key="3">
    <source>
        <dbReference type="ARBA" id="ARBA00022801"/>
    </source>
</evidence>
<keyword evidence="2 5" id="KW-0145">Chemotaxis</keyword>
<evidence type="ECO:0000256" key="1">
    <source>
        <dbReference type="ARBA" id="ARBA00022490"/>
    </source>
</evidence>
<dbReference type="Pfam" id="PF00072">
    <property type="entry name" value="Response_reg"/>
    <property type="match status" value="1"/>
</dbReference>
<feature type="domain" description="Response regulatory" evidence="8">
    <location>
        <begin position="11"/>
        <end position="128"/>
    </location>
</feature>
<dbReference type="EC" id="3.1.1.61" evidence="5"/>
<comment type="catalytic activity">
    <reaction evidence="5">
        <text>L-glutaminyl-[protein] + H2O = L-glutamyl-[protein] + NH4(+)</text>
        <dbReference type="Rhea" id="RHEA:16441"/>
        <dbReference type="Rhea" id="RHEA-COMP:10207"/>
        <dbReference type="Rhea" id="RHEA-COMP:10208"/>
        <dbReference type="ChEBI" id="CHEBI:15377"/>
        <dbReference type="ChEBI" id="CHEBI:28938"/>
        <dbReference type="ChEBI" id="CHEBI:29973"/>
        <dbReference type="ChEBI" id="CHEBI:30011"/>
        <dbReference type="EC" id="3.5.1.44"/>
    </reaction>
</comment>
<dbReference type="STRING" id="1166073.SAMN05192530_101456"/>
<dbReference type="InterPro" id="IPR001789">
    <property type="entry name" value="Sig_transdc_resp-reg_receiver"/>
</dbReference>
<dbReference type="SUPFAM" id="SSF52172">
    <property type="entry name" value="CheY-like"/>
    <property type="match status" value="1"/>
</dbReference>
<dbReference type="NCBIfam" id="NF001965">
    <property type="entry name" value="PRK00742.1"/>
    <property type="match status" value="1"/>
</dbReference>
<dbReference type="RefSeq" id="WP_280140043.1">
    <property type="nucleotide sequence ID" value="NZ_FNIT01000001.1"/>
</dbReference>
<dbReference type="GO" id="GO:0006935">
    <property type="term" value="P:chemotaxis"/>
    <property type="evidence" value="ECO:0007669"/>
    <property type="project" value="UniProtKB-UniRule"/>
</dbReference>
<feature type="domain" description="CheB-type methylesterase" evidence="9">
    <location>
        <begin position="161"/>
        <end position="347"/>
    </location>
</feature>
<feature type="active site" evidence="5 6">
    <location>
        <position position="174"/>
    </location>
</feature>
<dbReference type="EC" id="3.5.1.44" evidence="5"/>
<dbReference type="InterPro" id="IPR011006">
    <property type="entry name" value="CheY-like_superfamily"/>
</dbReference>
<dbReference type="InterPro" id="IPR008248">
    <property type="entry name" value="CheB-like"/>
</dbReference>
<comment type="function">
    <text evidence="5">Involved in chemotaxis. Part of a chemotaxis signal transduction system that modulates chemotaxis in response to various stimuli. Catalyzes the demethylation of specific methylglutamate residues introduced into the chemoreceptors (methyl-accepting chemotaxis proteins or MCP) by CheR. Also mediates the irreversible deamidation of specific glutamine residues to glutamic acid.</text>
</comment>
<evidence type="ECO:0000259" key="9">
    <source>
        <dbReference type="PROSITE" id="PS50122"/>
    </source>
</evidence>
<feature type="modified residue" description="4-aspartylphosphate" evidence="5 7">
    <location>
        <position position="62"/>
    </location>
</feature>
<evidence type="ECO:0000256" key="6">
    <source>
        <dbReference type="PROSITE-ProRule" id="PRU00050"/>
    </source>
</evidence>
<evidence type="ECO:0000256" key="5">
    <source>
        <dbReference type="HAMAP-Rule" id="MF_00099"/>
    </source>
</evidence>
<keyword evidence="1 5" id="KW-0963">Cytoplasm</keyword>
<evidence type="ECO:0000256" key="7">
    <source>
        <dbReference type="PROSITE-ProRule" id="PRU00169"/>
    </source>
</evidence>
<dbReference type="Pfam" id="PF01339">
    <property type="entry name" value="CheB_methylest"/>
    <property type="match status" value="1"/>
</dbReference>
<dbReference type="GO" id="GO:0050568">
    <property type="term" value="F:protein-glutamine glutaminase activity"/>
    <property type="evidence" value="ECO:0007669"/>
    <property type="project" value="UniProtKB-UniRule"/>
</dbReference>